<dbReference type="Gene3D" id="3.40.50.720">
    <property type="entry name" value="NAD(P)-binding Rossmann-like Domain"/>
    <property type="match status" value="1"/>
</dbReference>
<dbReference type="InterPro" id="IPR002347">
    <property type="entry name" value="SDR_fam"/>
</dbReference>
<dbReference type="InterPro" id="IPR036291">
    <property type="entry name" value="NAD(P)-bd_dom_sf"/>
</dbReference>
<dbReference type="EMBL" id="CP036282">
    <property type="protein sequence ID" value="QDL53611.1"/>
    <property type="molecule type" value="Genomic_DNA"/>
</dbReference>
<dbReference type="CDD" id="cd05233">
    <property type="entry name" value="SDR_c"/>
    <property type="match status" value="1"/>
</dbReference>
<reference evidence="4" key="2">
    <citation type="journal article" date="2020" name="Int. J. Syst. Evol. Microbiol.">
        <title>Genomic insights into a novel species Rhodoferax aquaticus sp. nov., isolated from freshwater.</title>
        <authorList>
            <person name="Li T."/>
            <person name="Zhuo Y."/>
            <person name="Jin C.Z."/>
            <person name="Wu X."/>
            <person name="Ko S.R."/>
            <person name="Jin F.J."/>
            <person name="Ahn C.Y."/>
            <person name="Oh H.M."/>
            <person name="Lee H.G."/>
            <person name="Jin L."/>
        </authorList>
    </citation>
    <scope>NUCLEOTIDE SEQUENCE [LARGE SCALE GENOMIC DNA]</scope>
    <source>
        <strain evidence="4">Gr-4</strain>
    </source>
</reference>
<protein>
    <submittedName>
        <fullName evidence="3">SDR family oxidoreductase</fullName>
    </submittedName>
</protein>
<evidence type="ECO:0000313" key="3">
    <source>
        <dbReference type="EMBL" id="QDL53611.1"/>
    </source>
</evidence>
<organism evidence="3 4">
    <name type="scientific">Rhodoferax aquaticus</name>
    <dbReference type="NCBI Taxonomy" id="2527691"/>
    <lineage>
        <taxon>Bacteria</taxon>
        <taxon>Pseudomonadati</taxon>
        <taxon>Pseudomonadota</taxon>
        <taxon>Betaproteobacteria</taxon>
        <taxon>Burkholderiales</taxon>
        <taxon>Comamonadaceae</taxon>
        <taxon>Rhodoferax</taxon>
    </lineage>
</organism>
<dbReference type="Pfam" id="PF13561">
    <property type="entry name" value="adh_short_C2"/>
    <property type="match status" value="1"/>
</dbReference>
<dbReference type="AlphaFoldDB" id="A0A515ELT2"/>
<dbReference type="InterPro" id="IPR051122">
    <property type="entry name" value="SDR_DHRS6-like"/>
</dbReference>
<evidence type="ECO:0000256" key="1">
    <source>
        <dbReference type="ARBA" id="ARBA00006484"/>
    </source>
</evidence>
<dbReference type="RefSeq" id="WP_142809669.1">
    <property type="nucleotide sequence ID" value="NZ_CP036282.1"/>
</dbReference>
<dbReference type="GO" id="GO:0016491">
    <property type="term" value="F:oxidoreductase activity"/>
    <property type="evidence" value="ECO:0007669"/>
    <property type="project" value="UniProtKB-KW"/>
</dbReference>
<proteinExistence type="inferred from homology"/>
<dbReference type="PRINTS" id="PR00081">
    <property type="entry name" value="GDHRDH"/>
</dbReference>
<dbReference type="PANTHER" id="PTHR43477:SF1">
    <property type="entry name" value="DIHYDROANTICAPSIN 7-DEHYDROGENASE"/>
    <property type="match status" value="1"/>
</dbReference>
<gene>
    <name evidence="3" type="ORF">EXZ61_05140</name>
</gene>
<dbReference type="PANTHER" id="PTHR43477">
    <property type="entry name" value="DIHYDROANTICAPSIN 7-DEHYDROGENASE"/>
    <property type="match status" value="1"/>
</dbReference>
<dbReference type="Proteomes" id="UP000317365">
    <property type="component" value="Chromosome"/>
</dbReference>
<comment type="similarity">
    <text evidence="1">Belongs to the short-chain dehydrogenases/reductases (SDR) family.</text>
</comment>
<keyword evidence="4" id="KW-1185">Reference proteome</keyword>
<sequence>MKHTLIVGGTRGIGFSTAQQLLQLGHRVTITGLSPESVDKAVTRLGSLANGVVLNLKEPTSFAATFDKLGALDNLVLAGSSDIAWGAFSAVNMGAIVTALQMKLMGYLGVAQAALPVMAANGSITFLGGAAGRVALPGTLGLAVVNGALQSATRTLAKELAPRRVNLVSPGLTDTEAYDHLPQEHKQQMFAGAAARIPVGRTAESYEVAQVVVLAVTNGFMSGAVLDVDGGLSVT</sequence>
<evidence type="ECO:0000313" key="4">
    <source>
        <dbReference type="Proteomes" id="UP000317365"/>
    </source>
</evidence>
<dbReference type="SUPFAM" id="SSF51735">
    <property type="entry name" value="NAD(P)-binding Rossmann-fold domains"/>
    <property type="match status" value="1"/>
</dbReference>
<keyword evidence="2" id="KW-0560">Oxidoreductase</keyword>
<accession>A0A515ELT2</accession>
<name>A0A515ELT2_9BURK</name>
<dbReference type="KEGG" id="rhg:EXZ61_05140"/>
<reference evidence="4" key="1">
    <citation type="submission" date="2019-02" db="EMBL/GenBank/DDBJ databases">
        <title>Complete genome sequence of Rhodoferax sp. Gr-4.</title>
        <authorList>
            <person name="Jin L."/>
        </authorList>
    </citation>
    <scope>NUCLEOTIDE SEQUENCE [LARGE SCALE GENOMIC DNA]</scope>
    <source>
        <strain evidence="4">Gr-4</strain>
    </source>
</reference>
<evidence type="ECO:0000256" key="2">
    <source>
        <dbReference type="ARBA" id="ARBA00023002"/>
    </source>
</evidence>